<dbReference type="Proteomes" id="UP001162834">
    <property type="component" value="Chromosome"/>
</dbReference>
<dbReference type="KEGG" id="sbae:DSM104329_04225"/>
<dbReference type="InterPro" id="IPR002591">
    <property type="entry name" value="Phosphodiest/P_Trfase"/>
</dbReference>
<keyword evidence="2" id="KW-1133">Transmembrane helix</keyword>
<keyword evidence="2" id="KW-0472">Membrane</keyword>
<organism evidence="3 4">
    <name type="scientific">Capillimicrobium parvum</name>
    <dbReference type="NCBI Taxonomy" id="2884022"/>
    <lineage>
        <taxon>Bacteria</taxon>
        <taxon>Bacillati</taxon>
        <taxon>Actinomycetota</taxon>
        <taxon>Thermoleophilia</taxon>
        <taxon>Solirubrobacterales</taxon>
        <taxon>Capillimicrobiaceae</taxon>
        <taxon>Capillimicrobium</taxon>
    </lineage>
</organism>
<dbReference type="Pfam" id="PF01663">
    <property type="entry name" value="Phosphodiest"/>
    <property type="match status" value="1"/>
</dbReference>
<feature type="transmembrane region" description="Helical" evidence="2">
    <location>
        <begin position="83"/>
        <end position="105"/>
    </location>
</feature>
<evidence type="ECO:0000313" key="4">
    <source>
        <dbReference type="Proteomes" id="UP001162834"/>
    </source>
</evidence>
<name>A0A9E6Y0H9_9ACTN</name>
<feature type="transmembrane region" description="Helical" evidence="2">
    <location>
        <begin position="57"/>
        <end position="77"/>
    </location>
</feature>
<protein>
    <recommendedName>
        <fullName evidence="5">Phage holin family protein</fullName>
    </recommendedName>
</protein>
<sequence>MGIEPGAAYGEPVTWRPVTPRIGLGRLLVGSAILTASVYVAAGLVPGVALDRPGAAVVVAVVVAVLNVVVPPVVAALRLPFTVAAGFLAVLFLDAALLLLAAELLPDWISVRSFGDALLAAIVIAAVAVVLGVLFGTNDDDEYSLRVSQRIARRRGGATRTAVPGVIFLEIDGLSITVLQLALRSGSAPNLARWIAEEGYRLVEWETDLSSQTGASQAGILLGSNDDIPAFRWVEKASGRLVSCSSPPDCAEIERRRSTGRGLLAGGGASRGNLLSGDADEVILTVSRMDAEKRSNPGYRAFLANGFNVTRTLVLFVWEVLLEWTAAARQRRRDVRPRGHRGGVYPVLRAAMCVFVRDLIVFGVLSDMMRGRPAVYATFSSYDEVAHHSGLERADTMEALRKLDEQFGRIERARRYAARPYHLVVLSDHGQTQGATFRQRNGYGLDDLVERSLSGGAVTGLEGGDEQHAVLAHAGREAAGRREAKRPKNDVSGRDVVVLGSGNLGLVYLMDEPRRLTAEEIETRHPGLLPSLCEHPHVGWLLVRSAADGAMVHGPRGRRRLTDDRVDGEDPLAPFPPNAARHLRRTDGFEHVADIMVGSFYDPDLDEGCAFEELISFHGGLGGPQTRPFILHPPALGGPEEPIVGAVAVHELLSGWVRDQQSGAAPQRDAPSLAEVE</sequence>
<dbReference type="Pfam" id="PF04020">
    <property type="entry name" value="Phage_holin_4_2"/>
    <property type="match status" value="1"/>
</dbReference>
<dbReference type="Gene3D" id="3.40.720.10">
    <property type="entry name" value="Alkaline Phosphatase, subunit A"/>
    <property type="match status" value="1"/>
</dbReference>
<keyword evidence="2" id="KW-0812">Transmembrane</keyword>
<evidence type="ECO:0000313" key="3">
    <source>
        <dbReference type="EMBL" id="UGS37804.1"/>
    </source>
</evidence>
<dbReference type="InterPro" id="IPR007165">
    <property type="entry name" value="Phage_holin_4_2"/>
</dbReference>
<proteinExistence type="predicted"/>
<dbReference type="EMBL" id="CP087164">
    <property type="protein sequence ID" value="UGS37804.1"/>
    <property type="molecule type" value="Genomic_DNA"/>
</dbReference>
<gene>
    <name evidence="3" type="ORF">DSM104329_04225</name>
</gene>
<dbReference type="PANTHER" id="PTHR37309">
    <property type="entry name" value="SLR0284 PROTEIN"/>
    <property type="match status" value="1"/>
</dbReference>
<evidence type="ECO:0008006" key="5">
    <source>
        <dbReference type="Google" id="ProtNLM"/>
    </source>
</evidence>
<feature type="region of interest" description="Disordered" evidence="1">
    <location>
        <begin position="554"/>
        <end position="575"/>
    </location>
</feature>
<keyword evidence="4" id="KW-1185">Reference proteome</keyword>
<evidence type="ECO:0000256" key="2">
    <source>
        <dbReference type="SAM" id="Phobius"/>
    </source>
</evidence>
<accession>A0A9E6Y0H9</accession>
<evidence type="ECO:0000256" key="1">
    <source>
        <dbReference type="SAM" id="MobiDB-lite"/>
    </source>
</evidence>
<feature type="transmembrane region" description="Helical" evidence="2">
    <location>
        <begin position="27"/>
        <end position="50"/>
    </location>
</feature>
<feature type="transmembrane region" description="Helical" evidence="2">
    <location>
        <begin position="117"/>
        <end position="136"/>
    </location>
</feature>
<dbReference type="InterPro" id="IPR017850">
    <property type="entry name" value="Alkaline_phosphatase_core_sf"/>
</dbReference>
<dbReference type="RefSeq" id="WP_259311847.1">
    <property type="nucleotide sequence ID" value="NZ_CP087164.1"/>
</dbReference>
<dbReference type="PANTHER" id="PTHR37309:SF1">
    <property type="entry name" value="SLR0284 PROTEIN"/>
    <property type="match status" value="1"/>
</dbReference>
<dbReference type="SUPFAM" id="SSF53649">
    <property type="entry name" value="Alkaline phosphatase-like"/>
    <property type="match status" value="1"/>
</dbReference>
<dbReference type="AlphaFoldDB" id="A0A9E6Y0H9"/>
<reference evidence="3" key="1">
    <citation type="journal article" date="2022" name="Int. J. Syst. Evol. Microbiol.">
        <title>Pseudomonas aegrilactucae sp. nov. and Pseudomonas morbosilactucae sp. nov., pathogens causing bacterial rot of lettuce in Japan.</title>
        <authorList>
            <person name="Sawada H."/>
            <person name="Fujikawa T."/>
            <person name="Satou M."/>
        </authorList>
    </citation>
    <scope>NUCLEOTIDE SEQUENCE</scope>
    <source>
        <strain evidence="3">0166_1</strain>
    </source>
</reference>